<gene>
    <name evidence="1" type="ORF">AKO1_008989</name>
</gene>
<dbReference type="Proteomes" id="UP001431209">
    <property type="component" value="Unassembled WGS sequence"/>
</dbReference>
<dbReference type="Gene3D" id="3.40.50.150">
    <property type="entry name" value="Vaccinia Virus protein VP39"/>
    <property type="match status" value="1"/>
</dbReference>
<name>A0AAW2ZDV2_9EUKA</name>
<proteinExistence type="predicted"/>
<protein>
    <submittedName>
        <fullName evidence="1">6-hydroxytryprostatin B O-methyltransferase</fullName>
    </submittedName>
</protein>
<evidence type="ECO:0000313" key="2">
    <source>
        <dbReference type="Proteomes" id="UP001431209"/>
    </source>
</evidence>
<dbReference type="EMBL" id="JAOPGA020001408">
    <property type="protein sequence ID" value="KAL0488117.1"/>
    <property type="molecule type" value="Genomic_DNA"/>
</dbReference>
<keyword evidence="2" id="KW-1185">Reference proteome</keyword>
<sequence>MALVVHQPSELSTLIATCVDWSTVTSFVDLGGDLGHTALHVVSHNENICKVAVMEEASCLNSAVRFAPQLRKQYGERNFNKLFYVAGLAHSTELPRNYDLYLLRDNRSCTSSSDVNWNKMLANVSSLVRADKKTVIIVTQRDWREMTSALVKLGLRVQNTITFSQGYIIEAQACN</sequence>
<reference evidence="1 2" key="1">
    <citation type="submission" date="2024-03" db="EMBL/GenBank/DDBJ databases">
        <title>The Acrasis kona genome and developmental transcriptomes reveal deep origins of eukaryotic multicellular pathways.</title>
        <authorList>
            <person name="Sheikh S."/>
            <person name="Fu C.-J."/>
            <person name="Brown M.W."/>
            <person name="Baldauf S.L."/>
        </authorList>
    </citation>
    <scope>NUCLEOTIDE SEQUENCE [LARGE SCALE GENOMIC DNA]</scope>
    <source>
        <strain evidence="1 2">ATCC MYA-3509</strain>
    </source>
</reference>
<dbReference type="AlphaFoldDB" id="A0AAW2ZDV2"/>
<dbReference type="InterPro" id="IPR029063">
    <property type="entry name" value="SAM-dependent_MTases_sf"/>
</dbReference>
<comment type="caution">
    <text evidence="1">The sequence shown here is derived from an EMBL/GenBank/DDBJ whole genome shotgun (WGS) entry which is preliminary data.</text>
</comment>
<evidence type="ECO:0000313" key="1">
    <source>
        <dbReference type="EMBL" id="KAL0488117.1"/>
    </source>
</evidence>
<accession>A0AAW2ZDV2</accession>
<organism evidence="1 2">
    <name type="scientific">Acrasis kona</name>
    <dbReference type="NCBI Taxonomy" id="1008807"/>
    <lineage>
        <taxon>Eukaryota</taxon>
        <taxon>Discoba</taxon>
        <taxon>Heterolobosea</taxon>
        <taxon>Tetramitia</taxon>
        <taxon>Eutetramitia</taxon>
        <taxon>Acrasidae</taxon>
        <taxon>Acrasis</taxon>
    </lineage>
</organism>